<comment type="caution">
    <text evidence="2">The sequence shown here is derived from an EMBL/GenBank/DDBJ whole genome shotgun (WGS) entry which is preliminary data.</text>
</comment>
<feature type="compositionally biased region" description="Basic and acidic residues" evidence="1">
    <location>
        <begin position="227"/>
        <end position="236"/>
    </location>
</feature>
<dbReference type="EMBL" id="NWUJ01000006">
    <property type="protein sequence ID" value="PFH34715.1"/>
    <property type="molecule type" value="Genomic_DNA"/>
</dbReference>
<keyword evidence="3" id="KW-1185">Reference proteome</keyword>
<dbReference type="GeneID" id="40311674"/>
<dbReference type="AlphaFoldDB" id="A0A2A9M9N9"/>
<name>A0A2A9M9N9_BESBE</name>
<organism evidence="2 3">
    <name type="scientific">Besnoitia besnoiti</name>
    <name type="common">Apicomplexan protozoan</name>
    <dbReference type="NCBI Taxonomy" id="94643"/>
    <lineage>
        <taxon>Eukaryota</taxon>
        <taxon>Sar</taxon>
        <taxon>Alveolata</taxon>
        <taxon>Apicomplexa</taxon>
        <taxon>Conoidasida</taxon>
        <taxon>Coccidia</taxon>
        <taxon>Eucoccidiorida</taxon>
        <taxon>Eimeriorina</taxon>
        <taxon>Sarcocystidae</taxon>
        <taxon>Besnoitia</taxon>
    </lineage>
</organism>
<feature type="region of interest" description="Disordered" evidence="1">
    <location>
        <begin position="328"/>
        <end position="396"/>
    </location>
</feature>
<dbReference type="Proteomes" id="UP000224006">
    <property type="component" value="Chromosome VI"/>
</dbReference>
<feature type="compositionally biased region" description="Basic and acidic residues" evidence="1">
    <location>
        <begin position="268"/>
        <end position="279"/>
    </location>
</feature>
<accession>A0A2A9M9N9</accession>
<evidence type="ECO:0000313" key="3">
    <source>
        <dbReference type="Proteomes" id="UP000224006"/>
    </source>
</evidence>
<dbReference type="OrthoDB" id="387413at2759"/>
<protein>
    <submittedName>
        <fullName evidence="2">Uncharacterized protein</fullName>
    </submittedName>
</protein>
<feature type="compositionally biased region" description="Polar residues" evidence="1">
    <location>
        <begin position="344"/>
        <end position="356"/>
    </location>
</feature>
<gene>
    <name evidence="2" type="ORF">BESB_067480</name>
</gene>
<dbReference type="VEuPathDB" id="ToxoDB:BESB_067480"/>
<proteinExistence type="predicted"/>
<sequence length="396" mass="44620">MTTSVDRTHAMSVPDRGPRYCCDLTDYAGKPSSPVRPNINGELIDDACDGIFPEHRRPRGVHMDYAGCSGMAGVEAGRMTEIQQHTRKRIDPAKGSSDGVKQLLSYTGAQYNERYPTCFEGERTEAGMPTYPAVRRSKRSHLRVCGGDLDEQRRHFQTRWQAIDGKMEFCTCRKGGSASVEINYKQLDRDATYHTWKRMLGAYDRTARSHLQCDRFLTVETDAKRSDRLPDVKNREPPFANPDGPFEKRDTTRPAVEASSLDRTLCPRKGEKTADDKVSGKASLPASIYLRSSHLATSSLAPQLGAKPRQHYRTAEYSNMKIEDSVSDILRGTSVERKERRPPQQFSTESPEQSPLQREDIHSPSFHSDQMDPRDEHRANFASNNHKAVAEESLVA</sequence>
<feature type="compositionally biased region" description="Basic and acidic residues" evidence="1">
    <location>
        <begin position="369"/>
        <end position="379"/>
    </location>
</feature>
<dbReference type="RefSeq" id="XP_029218724.1">
    <property type="nucleotide sequence ID" value="XM_029365141.1"/>
</dbReference>
<evidence type="ECO:0000313" key="2">
    <source>
        <dbReference type="EMBL" id="PFH34715.1"/>
    </source>
</evidence>
<feature type="region of interest" description="Disordered" evidence="1">
    <location>
        <begin position="227"/>
        <end position="280"/>
    </location>
</feature>
<dbReference type="KEGG" id="bbes:BESB_067480"/>
<evidence type="ECO:0000256" key="1">
    <source>
        <dbReference type="SAM" id="MobiDB-lite"/>
    </source>
</evidence>
<reference evidence="2 3" key="1">
    <citation type="submission" date="2017-09" db="EMBL/GenBank/DDBJ databases">
        <title>Genome sequencing of Besnoitia besnoiti strain Bb-Ger1.</title>
        <authorList>
            <person name="Schares G."/>
            <person name="Venepally P."/>
            <person name="Lorenzi H.A."/>
        </authorList>
    </citation>
    <scope>NUCLEOTIDE SEQUENCE [LARGE SCALE GENOMIC DNA]</scope>
    <source>
        <strain evidence="2 3">Bb-Ger1</strain>
    </source>
</reference>